<dbReference type="SUPFAM" id="SSF81296">
    <property type="entry name" value="E set domains"/>
    <property type="match status" value="2"/>
</dbReference>
<dbReference type="InParanoid" id="F0ZK82"/>
<evidence type="ECO:0000256" key="4">
    <source>
        <dbReference type="PROSITE-ProRule" id="PRU00091"/>
    </source>
</evidence>
<keyword evidence="8" id="KW-1185">Reference proteome</keyword>
<dbReference type="InterPro" id="IPR000306">
    <property type="entry name" value="Znf_FYVE"/>
</dbReference>
<dbReference type="InterPro" id="IPR017455">
    <property type="entry name" value="Znf_FYVE-rel"/>
</dbReference>
<dbReference type="InterPro" id="IPR014756">
    <property type="entry name" value="Ig_E-set"/>
</dbReference>
<dbReference type="FunCoup" id="F0ZK82">
    <property type="interactions" value="7"/>
</dbReference>
<evidence type="ECO:0000256" key="3">
    <source>
        <dbReference type="ARBA" id="ARBA00022833"/>
    </source>
</evidence>
<dbReference type="Gene3D" id="2.60.40.640">
    <property type="match status" value="2"/>
</dbReference>
<dbReference type="Pfam" id="PF02752">
    <property type="entry name" value="Arrestin_C"/>
    <property type="match status" value="1"/>
</dbReference>
<proteinExistence type="predicted"/>
<dbReference type="PROSITE" id="PS50178">
    <property type="entry name" value="ZF_FYVE"/>
    <property type="match status" value="1"/>
</dbReference>
<dbReference type="Gene3D" id="3.30.40.10">
    <property type="entry name" value="Zinc/RING finger domain, C3HC4 (zinc finger)"/>
    <property type="match status" value="1"/>
</dbReference>
<protein>
    <recommendedName>
        <fullName evidence="6">FYVE-type domain-containing protein</fullName>
    </recommendedName>
</protein>
<dbReference type="InterPro" id="IPR011021">
    <property type="entry name" value="Arrestin-like_N"/>
</dbReference>
<dbReference type="GeneID" id="10501084"/>
<dbReference type="OrthoDB" id="14707at2759"/>
<evidence type="ECO:0000256" key="1">
    <source>
        <dbReference type="ARBA" id="ARBA00022723"/>
    </source>
</evidence>
<organism evidence="7 8">
    <name type="scientific">Dictyostelium purpureum</name>
    <name type="common">Slime mold</name>
    <dbReference type="NCBI Taxonomy" id="5786"/>
    <lineage>
        <taxon>Eukaryota</taxon>
        <taxon>Amoebozoa</taxon>
        <taxon>Evosea</taxon>
        <taxon>Eumycetozoa</taxon>
        <taxon>Dictyostelia</taxon>
        <taxon>Dictyosteliales</taxon>
        <taxon>Dictyosteliaceae</taxon>
        <taxon>Dictyostelium</taxon>
    </lineage>
</organism>
<dbReference type="EMBL" id="GL871053">
    <property type="protein sequence ID" value="EGC35640.1"/>
    <property type="molecule type" value="Genomic_DNA"/>
</dbReference>
<evidence type="ECO:0000256" key="5">
    <source>
        <dbReference type="SAM" id="MobiDB-lite"/>
    </source>
</evidence>
<gene>
    <name evidence="7" type="ORF">DICPUDRAFT_78678</name>
</gene>
<dbReference type="Proteomes" id="UP000001064">
    <property type="component" value="Unassembled WGS sequence"/>
</dbReference>
<dbReference type="OMA" id="GHYSFPF"/>
<accession>F0ZK82</accession>
<evidence type="ECO:0000256" key="2">
    <source>
        <dbReference type="ARBA" id="ARBA00022771"/>
    </source>
</evidence>
<dbReference type="InterPro" id="IPR011011">
    <property type="entry name" value="Znf_FYVE_PHD"/>
</dbReference>
<dbReference type="InterPro" id="IPR050357">
    <property type="entry name" value="Arrestin_domain-protein"/>
</dbReference>
<feature type="domain" description="FYVE-type" evidence="6">
    <location>
        <begin position="497"/>
        <end position="557"/>
    </location>
</feature>
<feature type="region of interest" description="Disordered" evidence="5">
    <location>
        <begin position="89"/>
        <end position="112"/>
    </location>
</feature>
<dbReference type="SMART" id="SM01017">
    <property type="entry name" value="Arrestin_C"/>
    <property type="match status" value="1"/>
</dbReference>
<dbReference type="InterPro" id="IPR011022">
    <property type="entry name" value="Arrestin_C-like"/>
</dbReference>
<dbReference type="STRING" id="5786.F0ZK82"/>
<reference evidence="8" key="1">
    <citation type="journal article" date="2011" name="Genome Biol.">
        <title>Comparative genomics of the social amoebae Dictyostelium discoideum and Dictyostelium purpureum.</title>
        <authorList>
            <consortium name="US DOE Joint Genome Institute (JGI-PGF)"/>
            <person name="Sucgang R."/>
            <person name="Kuo A."/>
            <person name="Tian X."/>
            <person name="Salerno W."/>
            <person name="Parikh A."/>
            <person name="Feasley C.L."/>
            <person name="Dalin E."/>
            <person name="Tu H."/>
            <person name="Huang E."/>
            <person name="Barry K."/>
            <person name="Lindquist E."/>
            <person name="Shapiro H."/>
            <person name="Bruce D."/>
            <person name="Schmutz J."/>
            <person name="Salamov A."/>
            <person name="Fey P."/>
            <person name="Gaudet P."/>
            <person name="Anjard C."/>
            <person name="Babu M.M."/>
            <person name="Basu S."/>
            <person name="Bushmanova Y."/>
            <person name="van der Wel H."/>
            <person name="Katoh-Kurasawa M."/>
            <person name="Dinh C."/>
            <person name="Coutinho P.M."/>
            <person name="Saito T."/>
            <person name="Elias M."/>
            <person name="Schaap P."/>
            <person name="Kay R.R."/>
            <person name="Henrissat B."/>
            <person name="Eichinger L."/>
            <person name="Rivero F."/>
            <person name="Putnam N.H."/>
            <person name="West C.M."/>
            <person name="Loomis W.F."/>
            <person name="Chisholm R.L."/>
            <person name="Shaulsky G."/>
            <person name="Strassmann J.E."/>
            <person name="Queller D.C."/>
            <person name="Kuspa A."/>
            <person name="Grigoriev I.V."/>
        </authorList>
    </citation>
    <scope>NUCLEOTIDE SEQUENCE [LARGE SCALE GENOMIC DNA]</scope>
    <source>
        <strain evidence="8">QSDP1</strain>
    </source>
</reference>
<dbReference type="GO" id="GO:0015031">
    <property type="term" value="P:protein transport"/>
    <property type="evidence" value="ECO:0000318"/>
    <property type="project" value="GO_Central"/>
</dbReference>
<dbReference type="RefSeq" id="XP_003287819.1">
    <property type="nucleotide sequence ID" value="XM_003287771.1"/>
</dbReference>
<dbReference type="GO" id="GO:0005737">
    <property type="term" value="C:cytoplasm"/>
    <property type="evidence" value="ECO:0000318"/>
    <property type="project" value="GO_Central"/>
</dbReference>
<keyword evidence="1" id="KW-0479">Metal-binding</keyword>
<dbReference type="SMART" id="SM00064">
    <property type="entry name" value="FYVE"/>
    <property type="match status" value="1"/>
</dbReference>
<dbReference type="CDD" id="cd15730">
    <property type="entry name" value="FYVE_EEA1"/>
    <property type="match status" value="1"/>
</dbReference>
<keyword evidence="3" id="KW-0862">Zinc</keyword>
<dbReference type="SUPFAM" id="SSF57903">
    <property type="entry name" value="FYVE/PHD zinc finger"/>
    <property type="match status" value="1"/>
</dbReference>
<sequence length="599" mass="67053">MSNFQVKVEGDPNLAMQAGFFGGPNMTVTESHHGHHHNSSEVSFNGGFGMPSMTMEVNETHGHHHHHSNNTAEVSFNNGFGPSMTMEVKETHHGHHSHHSHHNSGNAEVSFNSNFGMPSMNVSVSDSHHGHYNGGSAQVDLNLGGVVAAVNAVSSVVGAVVGQAIVIDTRNRIWVQLNQASYIGGDVVSGTVEMDCVVPFFAKGVIVKVKGFERLWLQELRTETEGEGSNKRTVLKTIDHKENKEFFKSTITVYPQSGMVNSGHYSFPFSYQLPADLPGTFCHDGKDENGAYSAKILYKVKATVDVAHKHDLKFTSKLVINERCGELVKPSFAENKKSFMLTKGKLHVKTWLDKNAYFPGETLIAKVKANNTSIKPTRKMSLRVFHKMFLKTRLYHRYINNYVYKQDYDGFQPCFYGKRYLPFNIPVDLKPSSSLGKHITSSYILELECDIPMAIDLQVALPLTLFAPQFLYSTVPSQPPGCPLPPDVQYRHPWENDDNQTSCRKCNKGFGLFARKHHCRHCMKIFCDKCTSTKTPITKLAYPKPVRVCEECFPVASQGGQKYQSAKVMAQNYKQQIDAYYAQYSYIYNQQVPSAPPPQ</sequence>
<dbReference type="PANTHER" id="PTHR11188:SF169">
    <property type="entry name" value="ARRESTIN DOMAIN-CONTAINING PROTEIN A"/>
    <property type="match status" value="1"/>
</dbReference>
<dbReference type="GO" id="GO:0008270">
    <property type="term" value="F:zinc ion binding"/>
    <property type="evidence" value="ECO:0007669"/>
    <property type="project" value="UniProtKB-KW"/>
</dbReference>
<name>F0ZK82_DICPU</name>
<dbReference type="VEuPathDB" id="AmoebaDB:DICPUDRAFT_78678"/>
<dbReference type="eggNOG" id="KOG1729">
    <property type="taxonomic scope" value="Eukaryota"/>
</dbReference>
<feature type="compositionally biased region" description="Basic residues" evidence="5">
    <location>
        <begin position="92"/>
        <end position="102"/>
    </location>
</feature>
<dbReference type="KEGG" id="dpp:DICPUDRAFT_78678"/>
<dbReference type="AlphaFoldDB" id="F0ZK82"/>
<dbReference type="InterPro" id="IPR013083">
    <property type="entry name" value="Znf_RING/FYVE/PHD"/>
</dbReference>
<evidence type="ECO:0000313" key="7">
    <source>
        <dbReference type="EMBL" id="EGC35640.1"/>
    </source>
</evidence>
<evidence type="ECO:0000313" key="8">
    <source>
        <dbReference type="Proteomes" id="UP000001064"/>
    </source>
</evidence>
<keyword evidence="2 4" id="KW-0863">Zinc-finger</keyword>
<dbReference type="InterPro" id="IPR014752">
    <property type="entry name" value="Arrestin-like_C"/>
</dbReference>
<dbReference type="Pfam" id="PF01363">
    <property type="entry name" value="FYVE"/>
    <property type="match status" value="1"/>
</dbReference>
<dbReference type="Pfam" id="PF00339">
    <property type="entry name" value="Arrestin_N"/>
    <property type="match status" value="1"/>
</dbReference>
<dbReference type="PANTHER" id="PTHR11188">
    <property type="entry name" value="ARRESTIN DOMAIN CONTAINING PROTEIN"/>
    <property type="match status" value="1"/>
</dbReference>
<evidence type="ECO:0000259" key="6">
    <source>
        <dbReference type="PROSITE" id="PS50178"/>
    </source>
</evidence>